<dbReference type="AlphaFoldDB" id="A0AA48KPE5"/>
<name>A0AA48KPE5_9ALTE</name>
<organism evidence="2 3">
    <name type="scientific">Planctobacterium marinum</name>
    <dbReference type="NCBI Taxonomy" id="1631968"/>
    <lineage>
        <taxon>Bacteria</taxon>
        <taxon>Pseudomonadati</taxon>
        <taxon>Pseudomonadota</taxon>
        <taxon>Gammaproteobacteria</taxon>
        <taxon>Alteromonadales</taxon>
        <taxon>Alteromonadaceae</taxon>
        <taxon>Planctobacterium</taxon>
    </lineage>
</organism>
<dbReference type="Proteomes" id="UP001333710">
    <property type="component" value="Chromosome"/>
</dbReference>
<dbReference type="InterPro" id="IPR036691">
    <property type="entry name" value="Endo/exonu/phosph_ase_sf"/>
</dbReference>
<dbReference type="InterPro" id="IPR005135">
    <property type="entry name" value="Endo/exonuclease/phosphatase"/>
</dbReference>
<dbReference type="SUPFAM" id="SSF56219">
    <property type="entry name" value="DNase I-like"/>
    <property type="match status" value="1"/>
</dbReference>
<keyword evidence="2" id="KW-0255">Endonuclease</keyword>
<feature type="domain" description="Endonuclease/exonuclease/phosphatase" evidence="1">
    <location>
        <begin position="12"/>
        <end position="364"/>
    </location>
</feature>
<dbReference type="Gene3D" id="3.60.10.10">
    <property type="entry name" value="Endonuclease/exonuclease/phosphatase"/>
    <property type="match status" value="1"/>
</dbReference>
<keyword evidence="2" id="KW-0540">Nuclease</keyword>
<evidence type="ECO:0000313" key="2">
    <source>
        <dbReference type="EMBL" id="BDX06571.1"/>
    </source>
</evidence>
<dbReference type="EMBL" id="AP027272">
    <property type="protein sequence ID" value="BDX06571.1"/>
    <property type="molecule type" value="Genomic_DNA"/>
</dbReference>
<keyword evidence="2" id="KW-0378">Hydrolase</keyword>
<dbReference type="KEGG" id="pmaw:MACH26_20920"/>
<protein>
    <submittedName>
        <fullName evidence="2">Endonuclease</fullName>
    </submittedName>
</protein>
<evidence type="ECO:0000313" key="3">
    <source>
        <dbReference type="Proteomes" id="UP001333710"/>
    </source>
</evidence>
<gene>
    <name evidence="2" type="ORF">MACH26_20920</name>
</gene>
<accession>A0AA48KPE5</accession>
<dbReference type="RefSeq" id="WP_338292585.1">
    <property type="nucleotide sequence ID" value="NZ_AP027272.1"/>
</dbReference>
<sequence>MTETSKSLRIATFNIGLDQARQKGELKYKLENGGYAAAKKSAEIIQRINPDVLLINEIDGNDNGETLAQYLEKYLGKSQSDQPPLEYPYIYQPDCNTGVSSGVNFRGLENSIDNYGFGHYPGQYCMALLSRYPILDNDIHSFQNLLWKSMPDALLPKLNGKNWYSADGLNNFRLSSKNHVDVPILVNGKKVNLLISHPTPPVFDGDEDSNGKRNHDEIKFWQHYINGNSAWMRDDNGKKVNGLGPDSRFVILGDLNASTVEGDVTEHNGIRAITSLLHDPLMAEGFSELQKSHLIPKRNGNITESDENQYSQYHTAHWGMRADYVLPSRFGMKTLTSGVYWPDQSSPQSYLVTGSSNTPSSSDHRLVWLDLAIVE</sequence>
<proteinExistence type="predicted"/>
<dbReference type="Pfam" id="PF03372">
    <property type="entry name" value="Exo_endo_phos"/>
    <property type="match status" value="1"/>
</dbReference>
<evidence type="ECO:0000259" key="1">
    <source>
        <dbReference type="Pfam" id="PF03372"/>
    </source>
</evidence>
<dbReference type="GO" id="GO:0004519">
    <property type="term" value="F:endonuclease activity"/>
    <property type="evidence" value="ECO:0007669"/>
    <property type="project" value="UniProtKB-KW"/>
</dbReference>
<keyword evidence="3" id="KW-1185">Reference proteome</keyword>
<reference evidence="2" key="1">
    <citation type="submission" date="2023-01" db="EMBL/GenBank/DDBJ databases">
        <title>Complete genome sequence of Planctobacterium marinum strain Dej080120_11.</title>
        <authorList>
            <person name="Ueki S."/>
            <person name="Maruyama F."/>
        </authorList>
    </citation>
    <scope>NUCLEOTIDE SEQUENCE</scope>
    <source>
        <strain evidence="2">Dej080120_11</strain>
    </source>
</reference>